<dbReference type="CDD" id="cd07802">
    <property type="entry name" value="ASKHA_NBD_FGGY_EcLyxK-like"/>
    <property type="match status" value="1"/>
</dbReference>
<evidence type="ECO:0000259" key="5">
    <source>
        <dbReference type="Pfam" id="PF02782"/>
    </source>
</evidence>
<dbReference type="InterPro" id="IPR043129">
    <property type="entry name" value="ATPase_NBD"/>
</dbReference>
<dbReference type="PANTHER" id="PTHR43095:SF3">
    <property type="entry name" value="L-XYLULOSE_3-KETO-L-GULONATE KINASE"/>
    <property type="match status" value="1"/>
</dbReference>
<gene>
    <name evidence="6" type="ORF">SAMN06295998_10762</name>
</gene>
<dbReference type="GO" id="GO:0016301">
    <property type="term" value="F:kinase activity"/>
    <property type="evidence" value="ECO:0007669"/>
    <property type="project" value="UniProtKB-KW"/>
</dbReference>
<evidence type="ECO:0000313" key="7">
    <source>
        <dbReference type="Proteomes" id="UP000192330"/>
    </source>
</evidence>
<sequence length="509" mass="54274">MDRILTIDSGLTVTKAVLFDLDGSQIAVSRRNVPQSKPAPRRVERDMAELWHQTASSIREVLETSATDPARIIAVAATAHGDGVYLLDRDGAPLGPGILSLDSRAVGVVEAWQRDGTQTAALNLTGQMPHASAPSALLAWIARETPERFARIGHVLSCKDWLCYCLSGHIGADRTEASTSFTDVKSQNYSPDALTLFGLRDLENALPEVAHSAETVGAITAEAARITGLAKGTPVVAGLHDVTASALGIGAHRPDVIGIVAGTYSINECVSTAPQIDADWFCRNAVAPGHWNNMAISPASATNYDWFLDTLCTAERQSTDRSIHAQLGPEIDAALERPSSVLYHPYLFGAPMGAAPSAGFLGLRGWHTRGDMLAALLEGIVFNHRQHIDALRGGFGGTEARLTGGASRNATVAQLFADILDMRVTVTDTDEAAAWGAALCAGAAVGAFDRFDADPRDIEANATIYRPSADRAAHYAQRFTLYKEVAETLGPTWDKLNELEAMGRGARND</sequence>
<keyword evidence="7" id="KW-1185">Reference proteome</keyword>
<evidence type="ECO:0000256" key="1">
    <source>
        <dbReference type="ARBA" id="ARBA00009156"/>
    </source>
</evidence>
<dbReference type="PIRSF" id="PIRSF000538">
    <property type="entry name" value="GlpK"/>
    <property type="match status" value="1"/>
</dbReference>
<dbReference type="Pfam" id="PF00370">
    <property type="entry name" value="FGGY_N"/>
    <property type="match status" value="1"/>
</dbReference>
<dbReference type="InterPro" id="IPR018484">
    <property type="entry name" value="FGGY_N"/>
</dbReference>
<organism evidence="6 7">
    <name type="scientific">Primorskyibacter flagellatus</name>
    <dbReference type="NCBI Taxonomy" id="1387277"/>
    <lineage>
        <taxon>Bacteria</taxon>
        <taxon>Pseudomonadati</taxon>
        <taxon>Pseudomonadota</taxon>
        <taxon>Alphaproteobacteria</taxon>
        <taxon>Rhodobacterales</taxon>
        <taxon>Roseobacteraceae</taxon>
        <taxon>Primorskyibacter</taxon>
    </lineage>
</organism>
<dbReference type="GO" id="GO:0005975">
    <property type="term" value="P:carbohydrate metabolic process"/>
    <property type="evidence" value="ECO:0007669"/>
    <property type="project" value="InterPro"/>
</dbReference>
<dbReference type="PANTHER" id="PTHR43095">
    <property type="entry name" value="SUGAR KINASE"/>
    <property type="match status" value="1"/>
</dbReference>
<evidence type="ECO:0000256" key="3">
    <source>
        <dbReference type="ARBA" id="ARBA00022777"/>
    </source>
</evidence>
<comment type="similarity">
    <text evidence="1">Belongs to the FGGY kinase family.</text>
</comment>
<dbReference type="RefSeq" id="WP_084353103.1">
    <property type="nucleotide sequence ID" value="NZ_FWYD01000007.1"/>
</dbReference>
<keyword evidence="3 6" id="KW-0418">Kinase</keyword>
<dbReference type="Gene3D" id="3.30.420.40">
    <property type="match status" value="2"/>
</dbReference>
<evidence type="ECO:0000259" key="4">
    <source>
        <dbReference type="Pfam" id="PF00370"/>
    </source>
</evidence>
<evidence type="ECO:0000313" key="6">
    <source>
        <dbReference type="EMBL" id="SMC82892.1"/>
    </source>
</evidence>
<proteinExistence type="inferred from homology"/>
<dbReference type="STRING" id="1387277.SAMN06295998_10762"/>
<name>A0A1W2CDE9_9RHOB</name>
<dbReference type="Proteomes" id="UP000192330">
    <property type="component" value="Unassembled WGS sequence"/>
</dbReference>
<dbReference type="OrthoDB" id="9805576at2"/>
<protein>
    <submittedName>
        <fullName evidence="6">L-xylulokinase</fullName>
    </submittedName>
</protein>
<feature type="domain" description="Carbohydrate kinase FGGY N-terminal" evidence="4">
    <location>
        <begin position="4"/>
        <end position="248"/>
    </location>
</feature>
<accession>A0A1W2CDE9</accession>
<reference evidence="6 7" key="1">
    <citation type="submission" date="2017-04" db="EMBL/GenBank/DDBJ databases">
        <authorList>
            <person name="Afonso C.L."/>
            <person name="Miller P.J."/>
            <person name="Scott M.A."/>
            <person name="Spackman E."/>
            <person name="Goraichik I."/>
            <person name="Dimitrov K.M."/>
            <person name="Suarez D.L."/>
            <person name="Swayne D.E."/>
        </authorList>
    </citation>
    <scope>NUCLEOTIDE SEQUENCE [LARGE SCALE GENOMIC DNA]</scope>
    <source>
        <strain evidence="6 7">CGMCC 1.12644</strain>
    </source>
</reference>
<dbReference type="AlphaFoldDB" id="A0A1W2CDE9"/>
<feature type="domain" description="Carbohydrate kinase FGGY C-terminal" evidence="5">
    <location>
        <begin position="259"/>
        <end position="444"/>
    </location>
</feature>
<dbReference type="SUPFAM" id="SSF53067">
    <property type="entry name" value="Actin-like ATPase domain"/>
    <property type="match status" value="2"/>
</dbReference>
<keyword evidence="2" id="KW-0808">Transferase</keyword>
<dbReference type="EMBL" id="FWYD01000007">
    <property type="protein sequence ID" value="SMC82892.1"/>
    <property type="molecule type" value="Genomic_DNA"/>
</dbReference>
<dbReference type="Pfam" id="PF02782">
    <property type="entry name" value="FGGY_C"/>
    <property type="match status" value="1"/>
</dbReference>
<evidence type="ECO:0000256" key="2">
    <source>
        <dbReference type="ARBA" id="ARBA00022679"/>
    </source>
</evidence>
<dbReference type="InterPro" id="IPR000577">
    <property type="entry name" value="Carb_kinase_FGGY"/>
</dbReference>
<dbReference type="InterPro" id="IPR018485">
    <property type="entry name" value="FGGY_C"/>
</dbReference>
<dbReference type="InterPro" id="IPR050406">
    <property type="entry name" value="FGGY_Carb_Kinase"/>
</dbReference>